<dbReference type="SUPFAM" id="SSF47616">
    <property type="entry name" value="GST C-terminal domain-like"/>
    <property type="match status" value="1"/>
</dbReference>
<reference evidence="6 7" key="1">
    <citation type="journal article" date="2021" name="Comput. Struct. Biotechnol. J.">
        <title>De novo genome assembly of the potent medicinal plant Rehmannia glutinosa using nanopore technology.</title>
        <authorList>
            <person name="Ma L."/>
            <person name="Dong C."/>
            <person name="Song C."/>
            <person name="Wang X."/>
            <person name="Zheng X."/>
            <person name="Niu Y."/>
            <person name="Chen S."/>
            <person name="Feng W."/>
        </authorList>
    </citation>
    <scope>NUCLEOTIDE SEQUENCE [LARGE SCALE GENOMIC DNA]</scope>
    <source>
        <strain evidence="6">DH-2019</strain>
    </source>
</reference>
<evidence type="ECO:0000259" key="4">
    <source>
        <dbReference type="PROSITE" id="PS50404"/>
    </source>
</evidence>
<dbReference type="SFLD" id="SFLDS00019">
    <property type="entry name" value="Glutathione_Transferase_(cytos"/>
    <property type="match status" value="1"/>
</dbReference>
<dbReference type="EMBL" id="JABTTQ020000003">
    <property type="protein sequence ID" value="KAK6159963.1"/>
    <property type="molecule type" value="Genomic_DNA"/>
</dbReference>
<dbReference type="InterPro" id="IPR045073">
    <property type="entry name" value="Omega/Tau-like"/>
</dbReference>
<name>A0ABR0XLB5_REHGL</name>
<dbReference type="SUPFAM" id="SSF52833">
    <property type="entry name" value="Thioredoxin-like"/>
    <property type="match status" value="1"/>
</dbReference>
<evidence type="ECO:0000256" key="2">
    <source>
        <dbReference type="ARBA" id="ARBA00047960"/>
    </source>
</evidence>
<dbReference type="Gene3D" id="1.20.1050.10">
    <property type="match status" value="1"/>
</dbReference>
<dbReference type="PANTHER" id="PTHR11260">
    <property type="entry name" value="GLUTATHIONE S-TRANSFERASE, GST, SUPERFAMILY, GST DOMAIN CONTAINING"/>
    <property type="match status" value="1"/>
</dbReference>
<dbReference type="CDD" id="cd03058">
    <property type="entry name" value="GST_N_Tau"/>
    <property type="match status" value="1"/>
</dbReference>
<feature type="domain" description="GST C-terminal" evidence="5">
    <location>
        <begin position="90"/>
        <end position="221"/>
    </location>
</feature>
<protein>
    <recommendedName>
        <fullName evidence="3">Glutathione S-transferase</fullName>
        <ecNumber evidence="3">2.5.1.18</ecNumber>
    </recommendedName>
</protein>
<organism evidence="6 7">
    <name type="scientific">Rehmannia glutinosa</name>
    <name type="common">Chinese foxglove</name>
    <dbReference type="NCBI Taxonomy" id="99300"/>
    <lineage>
        <taxon>Eukaryota</taxon>
        <taxon>Viridiplantae</taxon>
        <taxon>Streptophyta</taxon>
        <taxon>Embryophyta</taxon>
        <taxon>Tracheophyta</taxon>
        <taxon>Spermatophyta</taxon>
        <taxon>Magnoliopsida</taxon>
        <taxon>eudicotyledons</taxon>
        <taxon>Gunneridae</taxon>
        <taxon>Pentapetalae</taxon>
        <taxon>asterids</taxon>
        <taxon>lamiids</taxon>
        <taxon>Lamiales</taxon>
        <taxon>Orobanchaceae</taxon>
        <taxon>Rehmannieae</taxon>
        <taxon>Rehmannia</taxon>
    </lineage>
</organism>
<dbReference type="InterPro" id="IPR004045">
    <property type="entry name" value="Glutathione_S-Trfase_N"/>
</dbReference>
<evidence type="ECO:0000313" key="6">
    <source>
        <dbReference type="EMBL" id="KAK6159963.1"/>
    </source>
</evidence>
<comment type="subcellular location">
    <subcellularLocation>
        <location evidence="3">Cytoplasm</location>
        <location evidence="3">Cytosol</location>
    </subcellularLocation>
</comment>
<dbReference type="Proteomes" id="UP001318860">
    <property type="component" value="Unassembled WGS sequence"/>
</dbReference>
<dbReference type="Gene3D" id="3.40.30.10">
    <property type="entry name" value="Glutaredoxin"/>
    <property type="match status" value="1"/>
</dbReference>
<keyword evidence="1 3" id="KW-0808">Transferase</keyword>
<accession>A0ABR0XLB5</accession>
<evidence type="ECO:0000256" key="3">
    <source>
        <dbReference type="RuleBase" id="RU369102"/>
    </source>
</evidence>
<dbReference type="EC" id="2.5.1.18" evidence="3"/>
<gene>
    <name evidence="6" type="ORF">DH2020_003344</name>
</gene>
<dbReference type="PROSITE" id="PS50404">
    <property type="entry name" value="GST_NTER"/>
    <property type="match status" value="1"/>
</dbReference>
<dbReference type="InterPro" id="IPR045074">
    <property type="entry name" value="GST_C_Tau"/>
</dbReference>
<dbReference type="SFLD" id="SFLDG00358">
    <property type="entry name" value="Main_(cytGST)"/>
    <property type="match status" value="1"/>
</dbReference>
<dbReference type="InterPro" id="IPR036249">
    <property type="entry name" value="Thioredoxin-like_sf"/>
</dbReference>
<dbReference type="PANTHER" id="PTHR11260:SF622">
    <property type="entry name" value="GLUTATHIONE S-TRANSFERASE"/>
    <property type="match status" value="1"/>
</dbReference>
<feature type="domain" description="GST N-terminal" evidence="4">
    <location>
        <begin position="5"/>
        <end position="84"/>
    </location>
</feature>
<dbReference type="InterPro" id="IPR036282">
    <property type="entry name" value="Glutathione-S-Trfase_C_sf"/>
</dbReference>
<dbReference type="InterPro" id="IPR040079">
    <property type="entry name" value="Glutathione_S-Trfase"/>
</dbReference>
<dbReference type="InterPro" id="IPR010987">
    <property type="entry name" value="Glutathione-S-Trfase_C-like"/>
</dbReference>
<comment type="similarity">
    <text evidence="3">Belongs to the GST superfamily.</text>
</comment>
<evidence type="ECO:0000259" key="5">
    <source>
        <dbReference type="PROSITE" id="PS50405"/>
    </source>
</evidence>
<keyword evidence="3" id="KW-0963">Cytoplasm</keyword>
<comment type="caution">
    <text evidence="6">The sequence shown here is derived from an EMBL/GenBank/DDBJ whole genome shotgun (WGS) entry which is preliminary data.</text>
</comment>
<sequence>MEKKCEVKLLRSWFSSYCTRVELALKLKGIPYESIEEDLRNKSDLLIKHNSVHKKVPVLLHNGKSISESLIILEYIDECWKNTPKLLPDDPDERAKVRFWANYYDQKYMASMIKILVSSGTEREEAMEEFYVMLKVFEQGISRDFPQGTPFCSRNSLGFLDIVVGSTGCNYRAFFEALGVDYPMEKNQKYFAWINGLRECRLMEDTLPSHDKLLAKLKEKFNLNPNLDS</sequence>
<dbReference type="PROSITE" id="PS50405">
    <property type="entry name" value="GST_CTER"/>
    <property type="match status" value="1"/>
</dbReference>
<keyword evidence="7" id="KW-1185">Reference proteome</keyword>
<comment type="catalytic activity">
    <reaction evidence="2 3">
        <text>RX + glutathione = an S-substituted glutathione + a halide anion + H(+)</text>
        <dbReference type="Rhea" id="RHEA:16437"/>
        <dbReference type="ChEBI" id="CHEBI:15378"/>
        <dbReference type="ChEBI" id="CHEBI:16042"/>
        <dbReference type="ChEBI" id="CHEBI:17792"/>
        <dbReference type="ChEBI" id="CHEBI:57925"/>
        <dbReference type="ChEBI" id="CHEBI:90779"/>
        <dbReference type="EC" id="2.5.1.18"/>
    </reaction>
</comment>
<dbReference type="Pfam" id="PF02798">
    <property type="entry name" value="GST_N"/>
    <property type="match status" value="1"/>
</dbReference>
<comment type="function">
    <text evidence="3">Is involved in the conjugation of reduced glutathione to a wide number of exogenous and endogenous hydrophobic electrophiles.</text>
</comment>
<dbReference type="CDD" id="cd03185">
    <property type="entry name" value="GST_C_Tau"/>
    <property type="match status" value="1"/>
</dbReference>
<proteinExistence type="inferred from homology"/>
<dbReference type="SFLD" id="SFLDG01152">
    <property type="entry name" value="Main.3:_Omega-_and_Tau-like"/>
    <property type="match status" value="1"/>
</dbReference>
<evidence type="ECO:0000256" key="1">
    <source>
        <dbReference type="ARBA" id="ARBA00022679"/>
    </source>
</evidence>
<evidence type="ECO:0000313" key="7">
    <source>
        <dbReference type="Proteomes" id="UP001318860"/>
    </source>
</evidence>